<dbReference type="AlphaFoldDB" id="A0A9D4YWW1"/>
<name>A0A9D4YWW1_CHLVU</name>
<dbReference type="Pfam" id="PF01176">
    <property type="entry name" value="eIF-1a"/>
    <property type="match status" value="1"/>
</dbReference>
<keyword evidence="3" id="KW-0648">Protein biosynthesis</keyword>
<dbReference type="OrthoDB" id="1738325at2759"/>
<dbReference type="GO" id="GO:0005634">
    <property type="term" value="C:nucleus"/>
    <property type="evidence" value="ECO:0007669"/>
    <property type="project" value="TreeGrafter"/>
</dbReference>
<sequence length="214" mass="22653">MSRRKHVLQSMEQAIEEPAEGQHIVRAVGSRGSNIMEVAFPDGRTTLCLLPAKFHKKLWIKKGNYLIVTEDGAEADGRVTGEILAVLFGDHVKQLKRMPGVWPPEFAKRSSETASQAAEQLAALGIAESDTDAADDSQDAGDSRRAASSAAGEATAAEAAAEEPGEGGATSPLHAAGEGSGSGSSSEDDLPPIPRFHNRKIIEYEISESESDDD</sequence>
<feature type="region of interest" description="Disordered" evidence="4">
    <location>
        <begin position="127"/>
        <end position="214"/>
    </location>
</feature>
<proteinExistence type="inferred from homology"/>
<dbReference type="InterPro" id="IPR006196">
    <property type="entry name" value="RNA-binding_domain_S1_IF1"/>
</dbReference>
<feature type="compositionally biased region" description="Acidic residues" evidence="4">
    <location>
        <begin position="129"/>
        <end position="139"/>
    </location>
</feature>
<dbReference type="InterPro" id="IPR001253">
    <property type="entry name" value="TIF_eIF-1A"/>
</dbReference>
<dbReference type="SMART" id="SM00652">
    <property type="entry name" value="eIF1a"/>
    <property type="match status" value="1"/>
</dbReference>
<dbReference type="GO" id="GO:0003723">
    <property type="term" value="F:RNA binding"/>
    <property type="evidence" value="ECO:0007669"/>
    <property type="project" value="UniProtKB-KW"/>
</dbReference>
<protein>
    <recommendedName>
        <fullName evidence="5">S1-like domain-containing protein</fullName>
    </recommendedName>
</protein>
<dbReference type="EMBL" id="SIDB01000007">
    <property type="protein sequence ID" value="KAI3430572.1"/>
    <property type="molecule type" value="Genomic_DNA"/>
</dbReference>
<evidence type="ECO:0000256" key="4">
    <source>
        <dbReference type="SAM" id="MobiDB-lite"/>
    </source>
</evidence>
<feature type="compositionally biased region" description="Low complexity" evidence="4">
    <location>
        <begin position="146"/>
        <end position="159"/>
    </location>
</feature>
<organism evidence="6 7">
    <name type="scientific">Chlorella vulgaris</name>
    <name type="common">Green alga</name>
    <dbReference type="NCBI Taxonomy" id="3077"/>
    <lineage>
        <taxon>Eukaryota</taxon>
        <taxon>Viridiplantae</taxon>
        <taxon>Chlorophyta</taxon>
        <taxon>core chlorophytes</taxon>
        <taxon>Trebouxiophyceae</taxon>
        <taxon>Chlorellales</taxon>
        <taxon>Chlorellaceae</taxon>
        <taxon>Chlorella clade</taxon>
        <taxon>Chlorella</taxon>
    </lineage>
</organism>
<dbReference type="PANTHER" id="PTHR21641">
    <property type="entry name" value="TRANSLATION INITIATION FACTOR-RELATED"/>
    <property type="match status" value="1"/>
</dbReference>
<gene>
    <name evidence="6" type="ORF">D9Q98_005165</name>
</gene>
<dbReference type="PANTHER" id="PTHR21641:SF0">
    <property type="entry name" value="RNA-BINDING PROTEIN EIF1AD-RELATED"/>
    <property type="match status" value="1"/>
</dbReference>
<keyword evidence="2" id="KW-0694">RNA-binding</keyword>
<reference evidence="6" key="1">
    <citation type="journal article" date="2019" name="Plant J.">
        <title>Chlorella vulgaris genome assembly and annotation reveals the molecular basis for metabolic acclimation to high light conditions.</title>
        <authorList>
            <person name="Cecchin M."/>
            <person name="Marcolungo L."/>
            <person name="Rossato M."/>
            <person name="Girolomoni L."/>
            <person name="Cosentino E."/>
            <person name="Cuine S."/>
            <person name="Li-Beisson Y."/>
            <person name="Delledonne M."/>
            <person name="Ballottari M."/>
        </authorList>
    </citation>
    <scope>NUCLEOTIDE SEQUENCE</scope>
    <source>
        <strain evidence="6">211/11P</strain>
    </source>
</reference>
<keyword evidence="3" id="KW-0396">Initiation factor</keyword>
<dbReference type="InterPro" id="IPR012340">
    <property type="entry name" value="NA-bd_OB-fold"/>
</dbReference>
<comment type="similarity">
    <text evidence="1">Belongs to the EIF1AD family.</text>
</comment>
<dbReference type="Gene3D" id="2.40.50.140">
    <property type="entry name" value="Nucleic acid-binding proteins"/>
    <property type="match status" value="1"/>
</dbReference>
<reference evidence="6" key="2">
    <citation type="submission" date="2020-11" db="EMBL/GenBank/DDBJ databases">
        <authorList>
            <person name="Cecchin M."/>
            <person name="Marcolungo L."/>
            <person name="Rossato M."/>
            <person name="Girolomoni L."/>
            <person name="Cosentino E."/>
            <person name="Cuine S."/>
            <person name="Li-Beisson Y."/>
            <person name="Delledonne M."/>
            <person name="Ballottari M."/>
        </authorList>
    </citation>
    <scope>NUCLEOTIDE SEQUENCE</scope>
    <source>
        <strain evidence="6">211/11P</strain>
        <tissue evidence="6">Whole cell</tissue>
    </source>
</reference>
<feature type="domain" description="S1-like" evidence="5">
    <location>
        <begin position="32"/>
        <end position="68"/>
    </location>
</feature>
<feature type="compositionally biased region" description="Acidic residues" evidence="4">
    <location>
        <begin position="205"/>
        <end position="214"/>
    </location>
</feature>
<dbReference type="SUPFAM" id="SSF50249">
    <property type="entry name" value="Nucleic acid-binding proteins"/>
    <property type="match status" value="1"/>
</dbReference>
<evidence type="ECO:0000259" key="5">
    <source>
        <dbReference type="PROSITE" id="PS50832"/>
    </source>
</evidence>
<dbReference type="Proteomes" id="UP001055712">
    <property type="component" value="Unassembled WGS sequence"/>
</dbReference>
<evidence type="ECO:0000256" key="3">
    <source>
        <dbReference type="PROSITE-ProRule" id="PRU00181"/>
    </source>
</evidence>
<evidence type="ECO:0000313" key="7">
    <source>
        <dbReference type="Proteomes" id="UP001055712"/>
    </source>
</evidence>
<dbReference type="PROSITE" id="PS50832">
    <property type="entry name" value="S1_IF1_TYPE"/>
    <property type="match status" value="1"/>
</dbReference>
<keyword evidence="7" id="KW-1185">Reference proteome</keyword>
<accession>A0A9D4YWW1</accession>
<dbReference type="InterPro" id="IPR039294">
    <property type="entry name" value="EIF1AD"/>
</dbReference>
<comment type="caution">
    <text evidence="6">The sequence shown here is derived from an EMBL/GenBank/DDBJ whole genome shotgun (WGS) entry which is preliminary data.</text>
</comment>
<evidence type="ECO:0000256" key="2">
    <source>
        <dbReference type="ARBA" id="ARBA00022884"/>
    </source>
</evidence>
<evidence type="ECO:0000256" key="1">
    <source>
        <dbReference type="ARBA" id="ARBA00007340"/>
    </source>
</evidence>
<evidence type="ECO:0000313" key="6">
    <source>
        <dbReference type="EMBL" id="KAI3430572.1"/>
    </source>
</evidence>
<dbReference type="GO" id="GO:0003743">
    <property type="term" value="F:translation initiation factor activity"/>
    <property type="evidence" value="ECO:0007669"/>
    <property type="project" value="UniProtKB-UniRule"/>
</dbReference>